<dbReference type="InterPro" id="IPR047705">
    <property type="entry name" value="AimR-like"/>
</dbReference>
<organism evidence="1 2">
    <name type="scientific">Shouchella clausii</name>
    <name type="common">Alkalihalobacillus clausii</name>
    <dbReference type="NCBI Taxonomy" id="79880"/>
    <lineage>
        <taxon>Bacteria</taxon>
        <taxon>Bacillati</taxon>
        <taxon>Bacillota</taxon>
        <taxon>Bacilli</taxon>
        <taxon>Bacillales</taxon>
        <taxon>Bacillaceae</taxon>
        <taxon>Shouchella</taxon>
    </lineage>
</organism>
<dbReference type="EMBL" id="NPBS01000044">
    <property type="protein sequence ID" value="PAF26105.1"/>
    <property type="molecule type" value="Genomic_DNA"/>
</dbReference>
<dbReference type="Pfam" id="PF22871">
    <property type="entry name" value="AimR"/>
    <property type="match status" value="1"/>
</dbReference>
<gene>
    <name evidence="1" type="ORF">CHH61_10060</name>
</gene>
<evidence type="ECO:0000313" key="1">
    <source>
        <dbReference type="EMBL" id="PAF26105.1"/>
    </source>
</evidence>
<comment type="caution">
    <text evidence="1">The sequence shown here is derived from an EMBL/GenBank/DDBJ whole genome shotgun (WGS) entry which is preliminary data.</text>
</comment>
<protein>
    <recommendedName>
        <fullName evidence="3">Tetratricopeptide repeat protein</fullName>
    </recommendedName>
</protein>
<dbReference type="Proteomes" id="UP000216133">
    <property type="component" value="Unassembled WGS sequence"/>
</dbReference>
<dbReference type="NCBIfam" id="NF038310">
    <property type="entry name" value="lysogeny_AimR"/>
    <property type="match status" value="1"/>
</dbReference>
<sequence length="356" mass="41399">MAIANNGVLQKEQITEQLMKDLANNHPELSFEQVLTMVKKTLPNDYVPLMNIYALHVKRLRHVQDAFEYANLFRQVDTLGKMIQIHENDDLLQEWVQVYRFFYDFLPHLKIDDVLIRNIRNLFGLVKHPQLRMRLEIAELNYFDNHGSINNLTPMMKQFKEQFKTMPSGFFKSALAARVTLLAGNASLFGDGDYEEAERCYLAATVIEAIPDVLLVTAYHGLGLVYLKDNKQQCLDAHQKALFYAQRSKLDHYHQNLEYDYIPFVKNMLGEIFDIDHVTPKEQAHQYVVRGETRKALEIISQLETPGKKDAHLLFYKAKALKSIPLFFETIKAFSSEGYTHMIGFAEKEIKKIKFF</sequence>
<evidence type="ECO:0000313" key="2">
    <source>
        <dbReference type="Proteomes" id="UP000216133"/>
    </source>
</evidence>
<dbReference type="InterPro" id="IPR011990">
    <property type="entry name" value="TPR-like_helical_dom_sf"/>
</dbReference>
<evidence type="ECO:0008006" key="3">
    <source>
        <dbReference type="Google" id="ProtNLM"/>
    </source>
</evidence>
<accession>A0A268S0R8</accession>
<dbReference type="SUPFAM" id="SSF48452">
    <property type="entry name" value="TPR-like"/>
    <property type="match status" value="1"/>
</dbReference>
<reference evidence="1 2" key="1">
    <citation type="submission" date="2017-07" db="EMBL/GenBank/DDBJ databases">
        <title>Isolation and whole genome analysis of endospore-forming bacteria from heroin.</title>
        <authorList>
            <person name="Kalinowski J."/>
            <person name="Ahrens B."/>
            <person name="Al-Dilaimi A."/>
            <person name="Winkler A."/>
            <person name="Wibberg D."/>
            <person name="Schleenbecker U."/>
            <person name="Ruckert C."/>
            <person name="Wolfel R."/>
            <person name="Grass G."/>
        </authorList>
    </citation>
    <scope>NUCLEOTIDE SEQUENCE [LARGE SCALE GENOMIC DNA]</scope>
    <source>
        <strain evidence="1 2">7523-2</strain>
    </source>
</reference>
<proteinExistence type="predicted"/>
<dbReference type="AlphaFoldDB" id="A0A268S0R8"/>
<dbReference type="RefSeq" id="WP_095253463.1">
    <property type="nucleotide sequence ID" value="NZ_CP155469.1"/>
</dbReference>
<name>A0A268S0R8_SHOCL</name>